<evidence type="ECO:0000313" key="3">
    <source>
        <dbReference type="Proteomes" id="UP001196915"/>
    </source>
</evidence>
<protein>
    <submittedName>
        <fullName evidence="2">Uncharacterized protein</fullName>
    </submittedName>
</protein>
<dbReference type="AlphaFoldDB" id="A0AAP2HPE4"/>
<comment type="caution">
    <text evidence="2">The sequence shown here is derived from an EMBL/GenBank/DDBJ whole genome shotgun (WGS) entry which is preliminary data.</text>
</comment>
<reference evidence="2" key="1">
    <citation type="submission" date="2021-06" db="EMBL/GenBank/DDBJ databases">
        <title>A collection of bacterial strains from the Burkholderia cepacia Research Laboratory and Repository.</title>
        <authorList>
            <person name="Lipuma J."/>
            <person name="Spilker T."/>
        </authorList>
    </citation>
    <scope>NUCLEOTIDE SEQUENCE</scope>
    <source>
        <strain evidence="2">AU37435</strain>
    </source>
</reference>
<proteinExistence type="predicted"/>
<feature type="compositionally biased region" description="Basic and acidic residues" evidence="1">
    <location>
        <begin position="23"/>
        <end position="34"/>
    </location>
</feature>
<name>A0AAP2HPE4_9BURK</name>
<gene>
    <name evidence="2" type="ORF">KTE52_27400</name>
</gene>
<feature type="region of interest" description="Disordered" evidence="1">
    <location>
        <begin position="23"/>
        <end position="59"/>
    </location>
</feature>
<accession>A0AAP2HPE4</accession>
<dbReference type="EMBL" id="JAHPMX010000022">
    <property type="protein sequence ID" value="MBU9360065.1"/>
    <property type="molecule type" value="Genomic_DNA"/>
</dbReference>
<organism evidence="2 3">
    <name type="scientific">Burkholderia multivorans</name>
    <dbReference type="NCBI Taxonomy" id="87883"/>
    <lineage>
        <taxon>Bacteria</taxon>
        <taxon>Pseudomonadati</taxon>
        <taxon>Pseudomonadota</taxon>
        <taxon>Betaproteobacteria</taxon>
        <taxon>Burkholderiales</taxon>
        <taxon>Burkholderiaceae</taxon>
        <taxon>Burkholderia</taxon>
        <taxon>Burkholderia cepacia complex</taxon>
    </lineage>
</organism>
<dbReference type="Proteomes" id="UP001196915">
    <property type="component" value="Unassembled WGS sequence"/>
</dbReference>
<sequence length="59" mass="6775">MGFRILESRMYRDPMLVLEAKQEAAARQKRRQAERTQPSAARRAAEALFDIPPRPVPVP</sequence>
<evidence type="ECO:0000256" key="1">
    <source>
        <dbReference type="SAM" id="MobiDB-lite"/>
    </source>
</evidence>
<evidence type="ECO:0000313" key="2">
    <source>
        <dbReference type="EMBL" id="MBU9360065.1"/>
    </source>
</evidence>